<evidence type="ECO:0000313" key="3">
    <source>
        <dbReference type="EMBL" id="KAF6023307.1"/>
    </source>
</evidence>
<protein>
    <submittedName>
        <fullName evidence="3">Uncharacterized protein</fullName>
    </submittedName>
</protein>
<gene>
    <name evidence="3" type="ORF">EB796_018397</name>
</gene>
<dbReference type="EMBL" id="VXIV02002733">
    <property type="protein sequence ID" value="KAF6023307.1"/>
    <property type="molecule type" value="Genomic_DNA"/>
</dbReference>
<feature type="signal peptide" evidence="2">
    <location>
        <begin position="1"/>
        <end position="21"/>
    </location>
</feature>
<name>A0A7J7JBF0_BUGNE</name>
<evidence type="ECO:0000256" key="1">
    <source>
        <dbReference type="SAM" id="Phobius"/>
    </source>
</evidence>
<keyword evidence="1" id="KW-1133">Transmembrane helix</keyword>
<reference evidence="3" key="1">
    <citation type="submission" date="2020-06" db="EMBL/GenBank/DDBJ databases">
        <title>Draft genome of Bugula neritina, a colonial animal packing powerful symbionts and potential medicines.</title>
        <authorList>
            <person name="Rayko M."/>
        </authorList>
    </citation>
    <scope>NUCLEOTIDE SEQUENCE [LARGE SCALE GENOMIC DNA]</scope>
    <source>
        <strain evidence="3">Kwan_BN1</strain>
    </source>
</reference>
<keyword evidence="1" id="KW-0472">Membrane</keyword>
<evidence type="ECO:0000313" key="4">
    <source>
        <dbReference type="Proteomes" id="UP000593567"/>
    </source>
</evidence>
<accession>A0A7J7JBF0</accession>
<organism evidence="3 4">
    <name type="scientific">Bugula neritina</name>
    <name type="common">Brown bryozoan</name>
    <name type="synonym">Sertularia neritina</name>
    <dbReference type="NCBI Taxonomy" id="10212"/>
    <lineage>
        <taxon>Eukaryota</taxon>
        <taxon>Metazoa</taxon>
        <taxon>Spiralia</taxon>
        <taxon>Lophotrochozoa</taxon>
        <taxon>Bryozoa</taxon>
        <taxon>Gymnolaemata</taxon>
        <taxon>Cheilostomatida</taxon>
        <taxon>Flustrina</taxon>
        <taxon>Buguloidea</taxon>
        <taxon>Bugulidae</taxon>
        <taxon>Bugula</taxon>
    </lineage>
</organism>
<dbReference type="Proteomes" id="UP000593567">
    <property type="component" value="Unassembled WGS sequence"/>
</dbReference>
<keyword evidence="4" id="KW-1185">Reference proteome</keyword>
<dbReference type="AlphaFoldDB" id="A0A7J7JBF0"/>
<evidence type="ECO:0000256" key="2">
    <source>
        <dbReference type="SAM" id="SignalP"/>
    </source>
</evidence>
<sequence length="162" mass="18264">MIVELNCIGLLLYKLFSCSSGVQVEDIASRQILSIWRKYTNTGRTGIGHKDGLALALKTTGESDEWPSSYSVLIVVLAILTCIILIAVCHWKYARFNPEIHDVEPDVMLTSYGSHASAFNSPCSLQVEWVLVRLQNHQRVDSISVYNNFPPIRSIRTNLKRK</sequence>
<keyword evidence="1" id="KW-0812">Transmembrane</keyword>
<proteinExistence type="predicted"/>
<feature type="transmembrane region" description="Helical" evidence="1">
    <location>
        <begin position="70"/>
        <end position="91"/>
    </location>
</feature>
<feature type="chain" id="PRO_5029695248" evidence="2">
    <location>
        <begin position="22"/>
        <end position="162"/>
    </location>
</feature>
<keyword evidence="2" id="KW-0732">Signal</keyword>
<comment type="caution">
    <text evidence="3">The sequence shown here is derived from an EMBL/GenBank/DDBJ whole genome shotgun (WGS) entry which is preliminary data.</text>
</comment>